<keyword evidence="1" id="KW-0812">Transmembrane</keyword>
<feature type="transmembrane region" description="Helical" evidence="1">
    <location>
        <begin position="21"/>
        <end position="40"/>
    </location>
</feature>
<reference evidence="2" key="1">
    <citation type="submission" date="2023-05" db="EMBL/GenBank/DDBJ databases">
        <authorList>
            <person name="Du J."/>
        </authorList>
    </citation>
    <scope>NUCLEOTIDE SEQUENCE</scope>
    <source>
        <strain evidence="2">UMB1064</strain>
    </source>
</reference>
<comment type="caution">
    <text evidence="2">The sequence shown here is derived from an EMBL/GenBank/DDBJ whole genome shotgun (WGS) entry which is preliminary data.</text>
</comment>
<reference evidence="2" key="2">
    <citation type="submission" date="2024-05" db="EMBL/GenBank/DDBJ databases">
        <authorList>
            <person name="Wolfe A."/>
        </authorList>
    </citation>
    <scope>NUCLEOTIDE SEQUENCE</scope>
    <source>
        <strain evidence="2">UMB1064</strain>
    </source>
</reference>
<dbReference type="RefSeq" id="WP_070429207.1">
    <property type="nucleotide sequence ID" value="NZ_JASOMP010000007.1"/>
</dbReference>
<keyword evidence="1" id="KW-1133">Transmembrane helix</keyword>
<feature type="transmembrane region" description="Helical" evidence="1">
    <location>
        <begin position="52"/>
        <end position="74"/>
    </location>
</feature>
<proteinExistence type="predicted"/>
<keyword evidence="1" id="KW-0472">Membrane</keyword>
<dbReference type="AlphaFoldDB" id="A0AAW9SRE6"/>
<feature type="transmembrane region" description="Helical" evidence="1">
    <location>
        <begin position="95"/>
        <end position="118"/>
    </location>
</feature>
<protein>
    <submittedName>
        <fullName evidence="2">ABC transporter permease</fullName>
    </submittedName>
</protein>
<gene>
    <name evidence="2" type="ORF">QP460_001085</name>
</gene>
<evidence type="ECO:0000256" key="1">
    <source>
        <dbReference type="SAM" id="Phobius"/>
    </source>
</evidence>
<name>A0AAW9SRE6_CORAY</name>
<accession>A0AAW9SRE6</accession>
<feature type="transmembrane region" description="Helical" evidence="1">
    <location>
        <begin position="231"/>
        <end position="252"/>
    </location>
</feature>
<evidence type="ECO:0000313" key="3">
    <source>
        <dbReference type="Proteomes" id="UP001223646"/>
    </source>
</evidence>
<evidence type="ECO:0000313" key="2">
    <source>
        <dbReference type="EMBL" id="MEO3716187.1"/>
    </source>
</evidence>
<feature type="transmembrane region" description="Helical" evidence="1">
    <location>
        <begin position="138"/>
        <end position="158"/>
    </location>
</feature>
<dbReference type="EMBL" id="JASOOY020000003">
    <property type="protein sequence ID" value="MEO3716187.1"/>
    <property type="molecule type" value="Genomic_DNA"/>
</dbReference>
<dbReference type="Proteomes" id="UP001223646">
    <property type="component" value="Unassembled WGS sequence"/>
</dbReference>
<sequence length="259" mass="27769">MSFGNALRSEWTKLASLRGTWVYVVLLVGSIAGPMAAFSMAADAGATADWELLLLGTVIFNMIVIAFGGSTLAGEYNDQMNAHAFLTQDRRSSWLSARMTLTLVLIAVCWVIGVALAWLAVTVSPRVEFKGGDAAPDILAGVLGFVVFGLIAMSLGVLTRSRVAAVAIPLVWILVVESMLEFAALAYAIFRPLWLVTPGARIQQLSTQLGGLMANPENPRTGFEAGMTQPMWFNIVVLVAWIVVAVGVALWANAKRDVK</sequence>
<feature type="transmembrane region" description="Helical" evidence="1">
    <location>
        <begin position="170"/>
        <end position="190"/>
    </location>
</feature>
<organism evidence="2 3">
    <name type="scientific">Corynebacterium amycolatum</name>
    <dbReference type="NCBI Taxonomy" id="43765"/>
    <lineage>
        <taxon>Bacteria</taxon>
        <taxon>Bacillati</taxon>
        <taxon>Actinomycetota</taxon>
        <taxon>Actinomycetes</taxon>
        <taxon>Mycobacteriales</taxon>
        <taxon>Corynebacteriaceae</taxon>
        <taxon>Corynebacterium</taxon>
    </lineage>
</organism>